<keyword evidence="5 6" id="KW-0472">Membrane</keyword>
<evidence type="ECO:0000256" key="6">
    <source>
        <dbReference type="RuleBase" id="RU280813"/>
    </source>
</evidence>
<dbReference type="OMA" id="LMAPIFR"/>
<dbReference type="AlphaFoldDB" id="G5EF81"/>
<dbReference type="EMBL" id="BX284605">
    <property type="protein sequence ID" value="CAA19423.1"/>
    <property type="molecule type" value="Genomic_DNA"/>
</dbReference>
<gene>
    <name evidence="7 9" type="primary">srg-45</name>
    <name evidence="9" type="ORF">C51F7.2</name>
    <name evidence="7" type="ORF">CELE_C51F7.2</name>
</gene>
<dbReference type="eggNOG" id="ENOG502TJFQ">
    <property type="taxonomic scope" value="Eukaryota"/>
</dbReference>
<dbReference type="PRINTS" id="PR00698">
    <property type="entry name" value="TMPROTEINSRG"/>
</dbReference>
<organism evidence="7 8">
    <name type="scientific">Caenorhabditis elegans</name>
    <dbReference type="NCBI Taxonomy" id="6239"/>
    <lineage>
        <taxon>Eukaryota</taxon>
        <taxon>Metazoa</taxon>
        <taxon>Ecdysozoa</taxon>
        <taxon>Nematoda</taxon>
        <taxon>Chromadorea</taxon>
        <taxon>Rhabditida</taxon>
        <taxon>Rhabditina</taxon>
        <taxon>Rhabditomorpha</taxon>
        <taxon>Rhabditoidea</taxon>
        <taxon>Rhabditidae</taxon>
        <taxon>Peloderinae</taxon>
        <taxon>Caenorhabditis</taxon>
    </lineage>
</organism>
<evidence type="ECO:0000256" key="4">
    <source>
        <dbReference type="ARBA" id="ARBA00022989"/>
    </source>
</evidence>
<dbReference type="FunCoup" id="G5EF81">
    <property type="interactions" value="4"/>
</dbReference>
<feature type="transmembrane region" description="Helical" evidence="6">
    <location>
        <begin position="248"/>
        <end position="271"/>
    </location>
</feature>
<protein>
    <recommendedName>
        <fullName evidence="6">Serpentine receptor class gamma</fullName>
    </recommendedName>
</protein>
<dbReference type="PhylomeDB" id="G5EF81"/>
<dbReference type="STRING" id="6239.C51F7.2.1"/>
<dbReference type="CTD" id="183710"/>
<dbReference type="GeneID" id="183710"/>
<feature type="transmembrane region" description="Helical" evidence="6">
    <location>
        <begin position="179"/>
        <end position="202"/>
    </location>
</feature>
<proteinExistence type="inferred from homology"/>
<evidence type="ECO:0000256" key="3">
    <source>
        <dbReference type="ARBA" id="ARBA00022692"/>
    </source>
</evidence>
<feature type="transmembrane region" description="Helical" evidence="6">
    <location>
        <begin position="98"/>
        <end position="117"/>
    </location>
</feature>
<accession>G5EF81</accession>
<comment type="subcellular location">
    <subcellularLocation>
        <location evidence="1">Membrane</location>
        <topology evidence="1">Multi-pass membrane protein</topology>
    </subcellularLocation>
</comment>
<dbReference type="GO" id="GO:0004888">
    <property type="term" value="F:transmembrane signaling receptor activity"/>
    <property type="evidence" value="ECO:0007669"/>
    <property type="project" value="InterPro"/>
</dbReference>
<evidence type="ECO:0000256" key="5">
    <source>
        <dbReference type="ARBA" id="ARBA00023136"/>
    </source>
</evidence>
<dbReference type="InParanoid" id="G5EF81"/>
<dbReference type="SMR" id="G5EF81"/>
<comment type="similarity">
    <text evidence="2 6">Belongs to the nematode receptor-like protein srg family.</text>
</comment>
<comment type="caution">
    <text evidence="6">Lacks conserved residue(s) required for the propagation of feature annotation.</text>
</comment>
<dbReference type="PaxDb" id="6239-C51F7.2"/>
<feature type="transmembrane region" description="Helical" evidence="6">
    <location>
        <begin position="12"/>
        <end position="31"/>
    </location>
</feature>
<feature type="transmembrane region" description="Helical" evidence="6">
    <location>
        <begin position="129"/>
        <end position="149"/>
    </location>
</feature>
<dbReference type="InterPro" id="IPR000609">
    <property type="entry name" value="7TM_GPCR_serpentine_rcpt_Srg"/>
</dbReference>
<dbReference type="AGR" id="WB:WBGene00005202"/>
<dbReference type="WormBase" id="C51F7.2">
    <property type="protein sequence ID" value="CE18557"/>
    <property type="gene ID" value="WBGene00005202"/>
    <property type="gene designation" value="srg-45"/>
</dbReference>
<evidence type="ECO:0000313" key="8">
    <source>
        <dbReference type="Proteomes" id="UP000001940"/>
    </source>
</evidence>
<keyword evidence="3 6" id="KW-0812">Transmembrane</keyword>
<keyword evidence="4 6" id="KW-1133">Transmembrane helix</keyword>
<dbReference type="PANTHER" id="PTHR31552">
    <property type="entry name" value="SERPENTINE RECEPTOR CLASS GAMMA"/>
    <property type="match status" value="1"/>
</dbReference>
<dbReference type="Proteomes" id="UP000001940">
    <property type="component" value="Chromosome V"/>
</dbReference>
<dbReference type="OrthoDB" id="5863443at2759"/>
<dbReference type="GO" id="GO:0007606">
    <property type="term" value="P:sensory perception of chemical stimulus"/>
    <property type="evidence" value="ECO:0007669"/>
    <property type="project" value="UniProtKB-UniRule"/>
</dbReference>
<evidence type="ECO:0000313" key="9">
    <source>
        <dbReference type="WormBase" id="C51F7.2"/>
    </source>
</evidence>
<dbReference type="RefSeq" id="NP_506086.1">
    <property type="nucleotide sequence ID" value="NM_073685.1"/>
</dbReference>
<dbReference type="PIR" id="T20141">
    <property type="entry name" value="T20141"/>
</dbReference>
<dbReference type="HOGENOM" id="CLU_069704_1_1_1"/>
<evidence type="ECO:0000256" key="2">
    <source>
        <dbReference type="ARBA" id="ARBA00005692"/>
    </source>
</evidence>
<dbReference type="KEGG" id="cel:CELE_C51F7.2"/>
<sequence length="299" mass="34506">MNGNLTTFISSVIYGIPSVALYITTCIVIIKNNKLFDSSFYQIFMFDGFMNIFTYIMGLVFMRLTSITCYNCLMAPIFRHIGNFLPLTFMGTMAYHMAYVQYALTTLVSLNRLTVLFKYNIFEPIWKKITWLFILVAYFVPFLNTHIIFQNKFTIDYLNESDSYTLQTPNMPFIEIYNVLIPFMCICMAISILSNTTSVIFLRNLNIQRKKAETNFLLIMSITCLVQLIGTIISIALLKCNYCSMLSYLTMVLPFVSDGLSLVQPWLLICFSKTMRKEILILFGIKPKATILQVRSLTN</sequence>
<name>G5EF81_CAEEL</name>
<dbReference type="Pfam" id="PF02118">
    <property type="entry name" value="Srg"/>
    <property type="match status" value="1"/>
</dbReference>
<dbReference type="GO" id="GO:0016020">
    <property type="term" value="C:membrane"/>
    <property type="evidence" value="ECO:0007669"/>
    <property type="project" value="UniProtKB-SubCell"/>
</dbReference>
<reference evidence="7 8" key="1">
    <citation type="journal article" date="1998" name="Science">
        <title>Genome sequence of the nematode C. elegans: a platform for investigating biology.</title>
        <authorList>
            <consortium name="The C. elegans sequencing consortium"/>
            <person name="Sulson J.E."/>
            <person name="Waterston R."/>
        </authorList>
    </citation>
    <scope>NUCLEOTIDE SEQUENCE [LARGE SCALE GENOMIC DNA]</scope>
    <source>
        <strain evidence="7 8">Bristol N2</strain>
    </source>
</reference>
<keyword evidence="8" id="KW-1185">Reference proteome</keyword>
<keyword evidence="7" id="KW-0675">Receptor</keyword>
<evidence type="ECO:0000313" key="7">
    <source>
        <dbReference type="EMBL" id="CAA19423.1"/>
    </source>
</evidence>
<feature type="transmembrane region" description="Helical" evidence="6">
    <location>
        <begin position="214"/>
        <end position="236"/>
    </location>
</feature>
<evidence type="ECO:0000256" key="1">
    <source>
        <dbReference type="ARBA" id="ARBA00004141"/>
    </source>
</evidence>
<dbReference type="PANTHER" id="PTHR31552:SF30">
    <property type="entry name" value="SERPENTINE RECEPTOR CLASS GAMMA"/>
    <property type="match status" value="1"/>
</dbReference>